<dbReference type="PANTHER" id="PTHR22602:SF0">
    <property type="entry name" value="TRANSFERASE CAF17, MITOCHONDRIAL-RELATED"/>
    <property type="match status" value="1"/>
</dbReference>
<keyword evidence="3" id="KW-1185">Reference proteome</keyword>
<evidence type="ECO:0000313" key="2">
    <source>
        <dbReference type="EMBL" id="SHK57288.1"/>
    </source>
</evidence>
<name>A0A1M6TKJ0_9AQUI</name>
<dbReference type="RefSeq" id="WP_079654573.1">
    <property type="nucleotide sequence ID" value="NZ_LT670846.1"/>
</dbReference>
<reference evidence="2 3" key="1">
    <citation type="submission" date="2016-11" db="EMBL/GenBank/DDBJ databases">
        <authorList>
            <person name="Jaros S."/>
            <person name="Januszkiewicz K."/>
            <person name="Wedrychowicz H."/>
        </authorList>
    </citation>
    <scope>NUCLEOTIDE SEQUENCE [LARGE SCALE GENOMIC DNA]</scope>
    <source>
        <strain evidence="2 3">DSM 19557</strain>
    </source>
</reference>
<evidence type="ECO:0000256" key="1">
    <source>
        <dbReference type="ARBA" id="ARBA00022946"/>
    </source>
</evidence>
<dbReference type="GO" id="GO:0016226">
    <property type="term" value="P:iron-sulfur cluster assembly"/>
    <property type="evidence" value="ECO:0007669"/>
    <property type="project" value="TreeGrafter"/>
</dbReference>
<protein>
    <submittedName>
        <fullName evidence="2">Uncharacterized protein</fullName>
    </submittedName>
</protein>
<proteinExistence type="predicted"/>
<dbReference type="Proteomes" id="UP000189810">
    <property type="component" value="Chromosome I"/>
</dbReference>
<keyword evidence="1" id="KW-0809">Transit peptide</keyword>
<accession>A0A1M6TKJ0</accession>
<dbReference type="SUPFAM" id="SSF103025">
    <property type="entry name" value="Folate-binding domain"/>
    <property type="match status" value="1"/>
</dbReference>
<dbReference type="STRING" id="381751.SAMN05444391_1496"/>
<dbReference type="Gene3D" id="3.30.1360.120">
    <property type="entry name" value="Probable tRNA modification gtpase trme, domain 1"/>
    <property type="match status" value="1"/>
</dbReference>
<dbReference type="PANTHER" id="PTHR22602">
    <property type="entry name" value="TRANSFERASE CAF17, MITOCHONDRIAL-RELATED"/>
    <property type="match status" value="1"/>
</dbReference>
<evidence type="ECO:0000313" key="3">
    <source>
        <dbReference type="Proteomes" id="UP000189810"/>
    </source>
</evidence>
<dbReference type="InterPro" id="IPR045179">
    <property type="entry name" value="YgfZ/GcvT"/>
</dbReference>
<gene>
    <name evidence="2" type="ORF">SAMN05444391_1496</name>
</gene>
<dbReference type="OrthoDB" id="9796287at2"/>
<dbReference type="AlphaFoldDB" id="A0A1M6TKJ0"/>
<dbReference type="EMBL" id="LT670846">
    <property type="protein sequence ID" value="SHK57288.1"/>
    <property type="molecule type" value="Genomic_DNA"/>
</dbReference>
<dbReference type="InterPro" id="IPR027266">
    <property type="entry name" value="TrmE/GcvT-like"/>
</dbReference>
<dbReference type="NCBIfam" id="TIGR03317">
    <property type="entry name" value="ygfZ_signature"/>
    <property type="match status" value="1"/>
</dbReference>
<dbReference type="InterPro" id="IPR017703">
    <property type="entry name" value="YgfZ/GCV_T_CS"/>
</dbReference>
<organism evidence="2 3">
    <name type="scientific">Thermocrinis minervae</name>
    <dbReference type="NCBI Taxonomy" id="381751"/>
    <lineage>
        <taxon>Bacteria</taxon>
        <taxon>Pseudomonadati</taxon>
        <taxon>Aquificota</taxon>
        <taxon>Aquificia</taxon>
        <taxon>Aquificales</taxon>
        <taxon>Aquificaceae</taxon>
        <taxon>Thermocrinis</taxon>
    </lineage>
</organism>
<sequence length="316" mass="35562">MKGIKLKRFKIKVFGSQGKVLGKGLSEEHTAFLHNLLTNDIKSMKDGTLTYNLMLRQNGSPIRDFFVYKLGNYYILDTDEHPNSLIPELEKLKLSLRVYFEKLPYEHLLIFGNGAREYIKETFGLELEPQSLKSLDNLIVARNDLRIKEEAYEIMGQNLPEVPAQYIDEEDLEDLRIAKGIPAIGKELKEGFSPLEACLGGIAISFTKGCYVGQEAIARVYYKGRLPRALAQLEVDKGVQEGQEIVDQEGQRVGLITSVSPKSSLALGYILREKVKEGVTYTAGDKRVRLLKVYECQEEKPKPKAGTLLLGPKKPL</sequence>